<proteinExistence type="predicted"/>
<evidence type="ECO:0000313" key="2">
    <source>
        <dbReference type="Proteomes" id="UP000234681"/>
    </source>
</evidence>
<dbReference type="Proteomes" id="UP000234681">
    <property type="component" value="Chromosome 19"/>
</dbReference>
<name>A6IZN5_RAT</name>
<protein>
    <submittedName>
        <fullName evidence="1">RCG51467</fullName>
    </submittedName>
</protein>
<evidence type="ECO:0000313" key="1">
    <source>
        <dbReference type="EMBL" id="EDL92713.1"/>
    </source>
</evidence>
<dbReference type="EMBL" id="CH473972">
    <property type="protein sequence ID" value="EDL92713.1"/>
    <property type="molecule type" value="Genomic_DNA"/>
</dbReference>
<reference evidence="2" key="1">
    <citation type="submission" date="2005-09" db="EMBL/GenBank/DDBJ databases">
        <authorList>
            <person name="Mural R.J."/>
            <person name="Li P.W."/>
            <person name="Adams M.D."/>
            <person name="Amanatides P.G."/>
            <person name="Baden-Tillson H."/>
            <person name="Barnstead M."/>
            <person name="Chin S.H."/>
            <person name="Dew I."/>
            <person name="Evans C.A."/>
            <person name="Ferriera S."/>
            <person name="Flanigan M."/>
            <person name="Fosler C."/>
            <person name="Glodek A."/>
            <person name="Gu Z."/>
            <person name="Holt R.A."/>
            <person name="Jennings D."/>
            <person name="Kraft C.L."/>
            <person name="Lu F."/>
            <person name="Nguyen T."/>
            <person name="Nusskern D.R."/>
            <person name="Pfannkoch C.M."/>
            <person name="Sitter C."/>
            <person name="Sutton G.G."/>
            <person name="Venter J.C."/>
            <person name="Wang Z."/>
            <person name="Woodage T."/>
            <person name="Zheng X.H."/>
            <person name="Zhong F."/>
        </authorList>
    </citation>
    <scope>NUCLEOTIDE SEQUENCE [LARGE SCALE GENOMIC DNA]</scope>
    <source>
        <strain>BN</strain>
        <strain evidence="2">Sprague-Dawley</strain>
    </source>
</reference>
<organism evidence="1 2">
    <name type="scientific">Rattus norvegicus</name>
    <name type="common">Rat</name>
    <dbReference type="NCBI Taxonomy" id="10116"/>
    <lineage>
        <taxon>Eukaryota</taxon>
        <taxon>Metazoa</taxon>
        <taxon>Chordata</taxon>
        <taxon>Craniata</taxon>
        <taxon>Vertebrata</taxon>
        <taxon>Euteleostomi</taxon>
        <taxon>Mammalia</taxon>
        <taxon>Eutheria</taxon>
        <taxon>Euarchontoglires</taxon>
        <taxon>Glires</taxon>
        <taxon>Rodentia</taxon>
        <taxon>Myomorpha</taxon>
        <taxon>Muroidea</taxon>
        <taxon>Muridae</taxon>
        <taxon>Murinae</taxon>
        <taxon>Rattus</taxon>
    </lineage>
</organism>
<accession>A6IZN5</accession>
<sequence>MRLDGCLSGISSSGLLCLTWDLFQNGTCSKQCWPPGPLHRAGQHHHCMGLVSR</sequence>
<gene>
    <name evidence="1" type="ORF">rCG_51467</name>
</gene>
<dbReference type="AlphaFoldDB" id="A6IZN5"/>